<dbReference type="GO" id="GO:0046983">
    <property type="term" value="F:protein dimerization activity"/>
    <property type="evidence" value="ECO:0007669"/>
    <property type="project" value="InterPro"/>
</dbReference>
<feature type="domain" description="BHLH" evidence="7">
    <location>
        <begin position="343"/>
        <end position="393"/>
    </location>
</feature>
<dbReference type="Proteomes" id="UP000289340">
    <property type="component" value="Chromosome 12"/>
</dbReference>
<dbReference type="FunFam" id="4.10.280.10:FF:000021">
    <property type="entry name" value="Transcription factor bHLH130 family"/>
    <property type="match status" value="1"/>
</dbReference>
<dbReference type="AlphaFoldDB" id="A0A445HL09"/>
<organism evidence="8 9">
    <name type="scientific">Glycine soja</name>
    <name type="common">Wild soybean</name>
    <dbReference type="NCBI Taxonomy" id="3848"/>
    <lineage>
        <taxon>Eukaryota</taxon>
        <taxon>Viridiplantae</taxon>
        <taxon>Streptophyta</taxon>
        <taxon>Embryophyta</taxon>
        <taxon>Tracheophyta</taxon>
        <taxon>Spermatophyta</taxon>
        <taxon>Magnoliopsida</taxon>
        <taxon>eudicotyledons</taxon>
        <taxon>Gunneridae</taxon>
        <taxon>Pentapetalae</taxon>
        <taxon>rosids</taxon>
        <taxon>fabids</taxon>
        <taxon>Fabales</taxon>
        <taxon>Fabaceae</taxon>
        <taxon>Papilionoideae</taxon>
        <taxon>50 kb inversion clade</taxon>
        <taxon>NPAAA clade</taxon>
        <taxon>indigoferoid/millettioid clade</taxon>
        <taxon>Phaseoleae</taxon>
        <taxon>Glycine</taxon>
        <taxon>Glycine subgen. Soja</taxon>
    </lineage>
</organism>
<evidence type="ECO:0000256" key="6">
    <source>
        <dbReference type="SAM" id="MobiDB-lite"/>
    </source>
</evidence>
<feature type="region of interest" description="Disordered" evidence="6">
    <location>
        <begin position="283"/>
        <end position="308"/>
    </location>
</feature>
<evidence type="ECO:0000259" key="7">
    <source>
        <dbReference type="PROSITE" id="PS50888"/>
    </source>
</evidence>
<dbReference type="InterPro" id="IPR036638">
    <property type="entry name" value="HLH_DNA-bd_sf"/>
</dbReference>
<keyword evidence="2" id="KW-0805">Transcription regulation</keyword>
<comment type="subcellular location">
    <subcellularLocation>
        <location evidence="1">Nucleus</location>
    </subcellularLocation>
</comment>
<dbReference type="InterPro" id="IPR045843">
    <property type="entry name" value="IND-like"/>
</dbReference>
<dbReference type="SUPFAM" id="SSF47459">
    <property type="entry name" value="HLH, helix-loop-helix DNA-binding domain"/>
    <property type="match status" value="1"/>
</dbReference>
<protein>
    <submittedName>
        <fullName evidence="8">Transcription factor bHLH122 isoform B</fullName>
    </submittedName>
</protein>
<evidence type="ECO:0000313" key="8">
    <source>
        <dbReference type="EMBL" id="RZB74447.1"/>
    </source>
</evidence>
<dbReference type="PANTHER" id="PTHR16223">
    <property type="entry name" value="TRANSCRIPTION FACTOR BHLH83-RELATED"/>
    <property type="match status" value="1"/>
</dbReference>
<comment type="caution">
    <text evidence="8">The sequence shown here is derived from an EMBL/GenBank/DDBJ whole genome shotgun (WGS) entry which is preliminary data.</text>
</comment>
<dbReference type="Pfam" id="PF00010">
    <property type="entry name" value="HLH"/>
    <property type="match status" value="1"/>
</dbReference>
<evidence type="ECO:0000256" key="5">
    <source>
        <dbReference type="ARBA" id="ARBA00023242"/>
    </source>
</evidence>
<dbReference type="Gene3D" id="4.10.280.10">
    <property type="entry name" value="Helix-loop-helix DNA-binding domain"/>
    <property type="match status" value="1"/>
</dbReference>
<dbReference type="PANTHER" id="PTHR16223:SF247">
    <property type="entry name" value="TRANSCRIPTION FACTOR BHLH FAMILY-RELATED"/>
    <property type="match status" value="1"/>
</dbReference>
<reference evidence="8 9" key="1">
    <citation type="submission" date="2018-09" db="EMBL/GenBank/DDBJ databases">
        <title>A high-quality reference genome of wild soybean provides a powerful tool to mine soybean genomes.</title>
        <authorList>
            <person name="Xie M."/>
            <person name="Chung C.Y.L."/>
            <person name="Li M.-W."/>
            <person name="Wong F.-L."/>
            <person name="Chan T.-F."/>
            <person name="Lam H.-M."/>
        </authorList>
    </citation>
    <scope>NUCLEOTIDE SEQUENCE [LARGE SCALE GENOMIC DNA]</scope>
    <source>
        <strain evidence="9">cv. W05</strain>
        <tissue evidence="8">Hypocotyl of etiolated seedlings</tissue>
    </source>
</reference>
<evidence type="ECO:0000256" key="4">
    <source>
        <dbReference type="ARBA" id="ARBA00023163"/>
    </source>
</evidence>
<dbReference type="EMBL" id="QZWG01000012">
    <property type="protein sequence ID" value="RZB74447.1"/>
    <property type="molecule type" value="Genomic_DNA"/>
</dbReference>
<name>A0A445HL09_GLYSO</name>
<dbReference type="GO" id="GO:0005634">
    <property type="term" value="C:nucleus"/>
    <property type="evidence" value="ECO:0007669"/>
    <property type="project" value="UniProtKB-SubCell"/>
</dbReference>
<gene>
    <name evidence="8" type="ORF">D0Y65_033460</name>
</gene>
<evidence type="ECO:0000313" key="9">
    <source>
        <dbReference type="Proteomes" id="UP000289340"/>
    </source>
</evidence>
<dbReference type="SMART" id="SM00353">
    <property type="entry name" value="HLH"/>
    <property type="match status" value="1"/>
</dbReference>
<proteinExistence type="predicted"/>
<keyword evidence="4" id="KW-0804">Transcription</keyword>
<keyword evidence="3" id="KW-0238">DNA-binding</keyword>
<evidence type="ECO:0000256" key="1">
    <source>
        <dbReference type="ARBA" id="ARBA00004123"/>
    </source>
</evidence>
<evidence type="ECO:0000256" key="2">
    <source>
        <dbReference type="ARBA" id="ARBA00023015"/>
    </source>
</evidence>
<dbReference type="GO" id="GO:0000981">
    <property type="term" value="F:DNA-binding transcription factor activity, RNA polymerase II-specific"/>
    <property type="evidence" value="ECO:0007669"/>
    <property type="project" value="TreeGrafter"/>
</dbReference>
<accession>A0A445HL09</accession>
<dbReference type="PROSITE" id="PS50888">
    <property type="entry name" value="BHLH"/>
    <property type="match status" value="1"/>
</dbReference>
<feature type="compositionally biased region" description="Polar residues" evidence="6">
    <location>
        <begin position="291"/>
        <end position="308"/>
    </location>
</feature>
<sequence length="516" mass="57318">MESDLRQHPPMFLDHHHQQQQMNSGLTRYRSAPSSYFSSIIDREFYEHVFNRPSSPETERMLTRFVDSLGGGDAADADAEDSLANTQNPPTTVVAVKEEVNHQPQDVTSMNNEPLVLQQQQQQQSNNMNNYGSSGTQNFYQSTGRPPLPNQMKTGRGSSSSLIRHGSSPAGLFSNMNIDTGYAAVRGMGTMGAAAANNTTEEANFSPATRMKNATNFSSGLMSSRPGIGNKSNTQNNAENEGFAESQGNEFIPAGFPVGPWDDSAIMSDNMTGLKRFRDEDVKPFSGLNAPESQNETGGQQPSSSALAHQLSLPNTSAEMAAIEKFLQLSDSVPCKIRAKRGCATHPRSIAERVRRTKISERMRKLQDLVPNMDKQTNTADMLDLAVEYIKDLQNQVEGPPFTGMMEDGVSWKMEIFIFASSRFVCEPLPVRFAMAGVSQSMNISCDLPILKGDNYKVWKERVLLHLGWMDIDYAIRKDEPPAITETSEPDAVDLYEKWERSNHLSVMFIKNQHIR</sequence>
<keyword evidence="5" id="KW-0539">Nucleus</keyword>
<evidence type="ECO:0000256" key="3">
    <source>
        <dbReference type="ARBA" id="ARBA00023125"/>
    </source>
</evidence>
<keyword evidence="9" id="KW-1185">Reference proteome</keyword>
<dbReference type="InterPro" id="IPR011598">
    <property type="entry name" value="bHLH_dom"/>
</dbReference>
<dbReference type="GO" id="GO:0000978">
    <property type="term" value="F:RNA polymerase II cis-regulatory region sequence-specific DNA binding"/>
    <property type="evidence" value="ECO:0007669"/>
    <property type="project" value="TreeGrafter"/>
</dbReference>